<protein>
    <recommendedName>
        <fullName evidence="1">Aminotransferase-like plant mobile domain-containing protein</fullName>
    </recommendedName>
</protein>
<keyword evidence="3" id="KW-1185">Reference proteome</keyword>
<accession>A0A484MT63</accession>
<dbReference type="Pfam" id="PF10536">
    <property type="entry name" value="PMD"/>
    <property type="match status" value="1"/>
</dbReference>
<feature type="domain" description="Aminotransferase-like plant mobile" evidence="1">
    <location>
        <begin position="11"/>
        <end position="56"/>
    </location>
</feature>
<evidence type="ECO:0000313" key="3">
    <source>
        <dbReference type="Proteomes" id="UP000595140"/>
    </source>
</evidence>
<dbReference type="AlphaFoldDB" id="A0A484MT63"/>
<dbReference type="OrthoDB" id="1895122at2759"/>
<dbReference type="PANTHER" id="PTHR46033">
    <property type="entry name" value="PROTEIN MAIN-LIKE 2"/>
    <property type="match status" value="1"/>
</dbReference>
<sequence>MGDTNLVPGRAIGSAVLSFLYRSMCRASMTHAAQIGGCLVLLQLWAWERLPVTRPRGVVPLEQLVNVPYTLYCMADCHQRLDPVYNPGHIRRRVDRRRNAAAVGGRYCLRHLRSNFWNKFRRKKLRTLMYKAGEAPSRSEFDHLLLQVASKNQEAYNWLNAIPKYIWALSQDKGGAPYGIMTTNSSESFNNILKGCRCWPVYAIMKFTYDKLVKVFAKRRTNGYYIRIGRPMASILDKIIMTMDDILDKLLGLLKNIFYGRVEFQDGACIAYDHVDEILKTFHLFRHLLDLPYSDSELYAFNVEISCSIQDLVRGTPMALSDISLELKSFKIRMMNAIRNLLGIPIAPPDLVPTTTLHNPTSTDVERTIGDSVRVPAVDAGGVSVEGIVNAY</sequence>
<dbReference type="EMBL" id="OOIL02004257">
    <property type="protein sequence ID" value="VFQ91044.1"/>
    <property type="molecule type" value="Genomic_DNA"/>
</dbReference>
<dbReference type="InterPro" id="IPR044824">
    <property type="entry name" value="MAIN-like"/>
</dbReference>
<dbReference type="PANTHER" id="PTHR46033:SF8">
    <property type="entry name" value="PROTEIN MAINTENANCE OF MERISTEMS-LIKE"/>
    <property type="match status" value="1"/>
</dbReference>
<dbReference type="GO" id="GO:0010073">
    <property type="term" value="P:meristem maintenance"/>
    <property type="evidence" value="ECO:0007669"/>
    <property type="project" value="InterPro"/>
</dbReference>
<reference evidence="2 3" key="1">
    <citation type="submission" date="2018-04" db="EMBL/GenBank/DDBJ databases">
        <authorList>
            <person name="Vogel A."/>
        </authorList>
    </citation>
    <scope>NUCLEOTIDE SEQUENCE [LARGE SCALE GENOMIC DNA]</scope>
</reference>
<dbReference type="InterPro" id="IPR019557">
    <property type="entry name" value="AminoTfrase-like_pln_mobile"/>
</dbReference>
<organism evidence="2 3">
    <name type="scientific">Cuscuta campestris</name>
    <dbReference type="NCBI Taxonomy" id="132261"/>
    <lineage>
        <taxon>Eukaryota</taxon>
        <taxon>Viridiplantae</taxon>
        <taxon>Streptophyta</taxon>
        <taxon>Embryophyta</taxon>
        <taxon>Tracheophyta</taxon>
        <taxon>Spermatophyta</taxon>
        <taxon>Magnoliopsida</taxon>
        <taxon>eudicotyledons</taxon>
        <taxon>Gunneridae</taxon>
        <taxon>Pentapetalae</taxon>
        <taxon>asterids</taxon>
        <taxon>lamiids</taxon>
        <taxon>Solanales</taxon>
        <taxon>Convolvulaceae</taxon>
        <taxon>Cuscuteae</taxon>
        <taxon>Cuscuta</taxon>
        <taxon>Cuscuta subgen. Grammica</taxon>
        <taxon>Cuscuta sect. Cleistogrammica</taxon>
    </lineage>
</organism>
<evidence type="ECO:0000259" key="1">
    <source>
        <dbReference type="Pfam" id="PF10536"/>
    </source>
</evidence>
<dbReference type="Proteomes" id="UP000595140">
    <property type="component" value="Unassembled WGS sequence"/>
</dbReference>
<proteinExistence type="predicted"/>
<name>A0A484MT63_9ASTE</name>
<evidence type="ECO:0000313" key="2">
    <source>
        <dbReference type="EMBL" id="VFQ91044.1"/>
    </source>
</evidence>
<gene>
    <name evidence="2" type="ORF">CCAM_LOCUS32820</name>
</gene>